<proteinExistence type="predicted"/>
<evidence type="ECO:0000256" key="1">
    <source>
        <dbReference type="SAM" id="Phobius"/>
    </source>
</evidence>
<dbReference type="GeneID" id="27718029"/>
<keyword evidence="3" id="KW-1185">Reference proteome</keyword>
<dbReference type="VEuPathDB" id="FungiDB:Z520_12283"/>
<dbReference type="AlphaFoldDB" id="A0A0D2JFR6"/>
<evidence type="ECO:0000313" key="2">
    <source>
        <dbReference type="EMBL" id="KIX92012.1"/>
    </source>
</evidence>
<reference evidence="2 3" key="1">
    <citation type="submission" date="2015-01" db="EMBL/GenBank/DDBJ databases">
        <title>The Genome Sequence of Fonsecaea multimorphosa CBS 102226.</title>
        <authorList>
            <consortium name="The Broad Institute Genomics Platform"/>
            <person name="Cuomo C."/>
            <person name="de Hoog S."/>
            <person name="Gorbushina A."/>
            <person name="Stielow B."/>
            <person name="Teixiera M."/>
            <person name="Abouelleil A."/>
            <person name="Chapman S.B."/>
            <person name="Priest M."/>
            <person name="Young S.K."/>
            <person name="Wortman J."/>
            <person name="Nusbaum C."/>
            <person name="Birren B."/>
        </authorList>
    </citation>
    <scope>NUCLEOTIDE SEQUENCE [LARGE SCALE GENOMIC DNA]</scope>
    <source>
        <strain evidence="2 3">CBS 102226</strain>
    </source>
</reference>
<feature type="transmembrane region" description="Helical" evidence="1">
    <location>
        <begin position="106"/>
        <end position="125"/>
    </location>
</feature>
<keyword evidence="1" id="KW-1133">Transmembrane helix</keyword>
<accession>A0A0D2JFR6</accession>
<organism evidence="2 3">
    <name type="scientific">Fonsecaea multimorphosa CBS 102226</name>
    <dbReference type="NCBI Taxonomy" id="1442371"/>
    <lineage>
        <taxon>Eukaryota</taxon>
        <taxon>Fungi</taxon>
        <taxon>Dikarya</taxon>
        <taxon>Ascomycota</taxon>
        <taxon>Pezizomycotina</taxon>
        <taxon>Eurotiomycetes</taxon>
        <taxon>Chaetothyriomycetidae</taxon>
        <taxon>Chaetothyriales</taxon>
        <taxon>Herpotrichiellaceae</taxon>
        <taxon>Fonsecaea</taxon>
    </lineage>
</organism>
<evidence type="ECO:0000313" key="3">
    <source>
        <dbReference type="Proteomes" id="UP000053411"/>
    </source>
</evidence>
<keyword evidence="1" id="KW-0472">Membrane</keyword>
<feature type="transmembrane region" description="Helical" evidence="1">
    <location>
        <begin position="216"/>
        <end position="238"/>
    </location>
</feature>
<sequence length="277" mass="30785">MFNSFLFCSALNAVFTIPYLLVTIGYVRDGLEDKNIVYVLSSLANATSQALFAVALTAAAALHWTPWNAMALARGTLFCEAAFEVVEIAGAIDALYLQAWNGWIKLLLAGTWAVTSIGLMVTSFFLDNDGATGLMLFAFSIVANYEIKMHWASRTIPKLEAQGQRKPRRGNAMDADSDLPASEILHLESLRTFVYVIITLLTTMPMFFFLDKWPLFYTLQILIVNMLLAFGNISGRLLSQWPCGRQLLDLDGDDYSSGSEEPDIPPELLHRYSGVLY</sequence>
<protein>
    <submittedName>
        <fullName evidence="2">Uncharacterized protein</fullName>
    </submittedName>
</protein>
<dbReference type="EMBL" id="KN848113">
    <property type="protein sequence ID" value="KIX92012.1"/>
    <property type="molecule type" value="Genomic_DNA"/>
</dbReference>
<feature type="transmembrane region" description="Helical" evidence="1">
    <location>
        <begin position="131"/>
        <end position="147"/>
    </location>
</feature>
<dbReference type="Proteomes" id="UP000053411">
    <property type="component" value="Unassembled WGS sequence"/>
</dbReference>
<feature type="transmembrane region" description="Helical" evidence="1">
    <location>
        <begin position="46"/>
        <end position="64"/>
    </location>
</feature>
<name>A0A0D2JFR6_9EURO</name>
<dbReference type="RefSeq" id="XP_016626135.1">
    <property type="nucleotide sequence ID" value="XM_016782769.1"/>
</dbReference>
<feature type="transmembrane region" description="Helical" evidence="1">
    <location>
        <begin position="192"/>
        <end position="210"/>
    </location>
</feature>
<feature type="transmembrane region" description="Helical" evidence="1">
    <location>
        <begin position="5"/>
        <end position="26"/>
    </location>
</feature>
<dbReference type="OrthoDB" id="4160078at2759"/>
<keyword evidence="1" id="KW-0812">Transmembrane</keyword>
<gene>
    <name evidence="2" type="ORF">Z520_12283</name>
</gene>